<evidence type="ECO:0000259" key="1">
    <source>
        <dbReference type="SMART" id="SM01026"/>
    </source>
</evidence>
<dbReference type="InterPro" id="IPR000409">
    <property type="entry name" value="BEACH_dom"/>
</dbReference>
<gene>
    <name evidence="2" type="ORF">NBR_LOCUS1399</name>
</gene>
<dbReference type="EMBL" id="UYSL01001086">
    <property type="protein sequence ID" value="VDL64821.1"/>
    <property type="molecule type" value="Genomic_DNA"/>
</dbReference>
<dbReference type="Proteomes" id="UP000271162">
    <property type="component" value="Unassembled WGS sequence"/>
</dbReference>
<dbReference type="SMART" id="SM01026">
    <property type="entry name" value="Beach"/>
    <property type="match status" value="1"/>
</dbReference>
<evidence type="ECO:0000313" key="3">
    <source>
        <dbReference type="Proteomes" id="UP000271162"/>
    </source>
</evidence>
<protein>
    <submittedName>
        <fullName evidence="4">BEACH domain-containing protein</fullName>
    </submittedName>
</protein>
<sequence length="405" mass="46696">MKSDVWNENAFKELLIPAVVDFTSNDCSDVERKTLLGATVDLAEAQFRPLRIIPHIVPTIAVVVRDDVVTVVSSELGTDWEELITVLRHSYSNIEQYSQCYVTDPLFYCDNVFWLLCDPFVRCIDDCPYEDFAYHSKATSKWVNGAMSNYDYILELNKAAGRVRGEVHNHPVFPWVCDFKEANGGWRDLSKTKYRLTKGDDQLGQNFRHLSHHIPEVLSDIGYMVYKARVESKTNLCKHVRSKWVPREYPASMVRMYEWSPDECIPEFYDDPSILVSCHPDMPDLELPSFVSSPEEFVKWHRDMLESDEVSRHLHEWIDLNFGEALSGNVAVDSLNVHMCFSEPKRHRLCTNGMVQLFHRPHPKRLRGSKGNALFEGGKADFELIEGEVLRILSLISNFLLLFLS</sequence>
<feature type="domain" description="BEACH" evidence="1">
    <location>
        <begin position="139"/>
        <end position="365"/>
    </location>
</feature>
<organism evidence="4">
    <name type="scientific">Nippostrongylus brasiliensis</name>
    <name type="common">Rat hookworm</name>
    <dbReference type="NCBI Taxonomy" id="27835"/>
    <lineage>
        <taxon>Eukaryota</taxon>
        <taxon>Metazoa</taxon>
        <taxon>Ecdysozoa</taxon>
        <taxon>Nematoda</taxon>
        <taxon>Chromadorea</taxon>
        <taxon>Rhabditida</taxon>
        <taxon>Rhabditina</taxon>
        <taxon>Rhabditomorpha</taxon>
        <taxon>Strongyloidea</taxon>
        <taxon>Heligmosomidae</taxon>
        <taxon>Nippostrongylus</taxon>
    </lineage>
</organism>
<accession>A0A0N4XFU6</accession>
<reference evidence="4" key="1">
    <citation type="submission" date="2017-02" db="UniProtKB">
        <authorList>
            <consortium name="WormBaseParasite"/>
        </authorList>
    </citation>
    <scope>IDENTIFICATION</scope>
</reference>
<dbReference type="CDD" id="cd06071">
    <property type="entry name" value="Beach"/>
    <property type="match status" value="1"/>
</dbReference>
<dbReference type="WBParaSite" id="NBR_0000139801-mRNA-1">
    <property type="protein sequence ID" value="NBR_0000139801-mRNA-1"/>
    <property type="gene ID" value="NBR_0000139801"/>
</dbReference>
<dbReference type="AlphaFoldDB" id="A0A0N4XFU6"/>
<dbReference type="InterPro" id="IPR036372">
    <property type="entry name" value="BEACH_dom_sf"/>
</dbReference>
<dbReference type="PANTHER" id="PTHR46866:SF1">
    <property type="entry name" value="GH12955P"/>
    <property type="match status" value="1"/>
</dbReference>
<dbReference type="Gene3D" id="1.10.1540.10">
    <property type="entry name" value="BEACH domain"/>
    <property type="match status" value="1"/>
</dbReference>
<keyword evidence="3" id="KW-1185">Reference proteome</keyword>
<reference evidence="2 3" key="2">
    <citation type="submission" date="2018-11" db="EMBL/GenBank/DDBJ databases">
        <authorList>
            <consortium name="Pathogen Informatics"/>
        </authorList>
    </citation>
    <scope>NUCLEOTIDE SEQUENCE [LARGE SCALE GENOMIC DNA]</scope>
</reference>
<evidence type="ECO:0000313" key="2">
    <source>
        <dbReference type="EMBL" id="VDL64821.1"/>
    </source>
</evidence>
<evidence type="ECO:0000313" key="4">
    <source>
        <dbReference type="WBParaSite" id="NBR_0000139801-mRNA-1"/>
    </source>
</evidence>
<proteinExistence type="predicted"/>
<dbReference type="SUPFAM" id="SSF81837">
    <property type="entry name" value="BEACH domain"/>
    <property type="match status" value="1"/>
</dbReference>
<dbReference type="Pfam" id="PF02138">
    <property type="entry name" value="Beach"/>
    <property type="match status" value="1"/>
</dbReference>
<dbReference type="STRING" id="27835.A0A0N4XFU6"/>
<dbReference type="PANTHER" id="PTHR46866">
    <property type="entry name" value="GH12955P"/>
    <property type="match status" value="1"/>
</dbReference>
<name>A0A0N4XFU6_NIPBR</name>